<organism evidence="3 4">
    <name type="scientific">Halomonas campaniensis</name>
    <dbReference type="NCBI Taxonomy" id="213554"/>
    <lineage>
        <taxon>Bacteria</taxon>
        <taxon>Pseudomonadati</taxon>
        <taxon>Pseudomonadota</taxon>
        <taxon>Gammaproteobacteria</taxon>
        <taxon>Oceanospirillales</taxon>
        <taxon>Halomonadaceae</taxon>
        <taxon>Halomonas</taxon>
    </lineage>
</organism>
<reference evidence="3 4" key="1">
    <citation type="submission" date="2020-08" db="EMBL/GenBank/DDBJ databases">
        <title>Genomic Encyclopedia of Archaeal and Bacterial Type Strains, Phase II (KMG-II): from individual species to whole genera.</title>
        <authorList>
            <person name="Goeker M."/>
        </authorList>
    </citation>
    <scope>NUCLEOTIDE SEQUENCE [LARGE SCALE GENOMIC DNA]</scope>
    <source>
        <strain evidence="3 4">5AG</strain>
    </source>
</reference>
<feature type="region of interest" description="Disordered" evidence="1">
    <location>
        <begin position="1"/>
        <end position="42"/>
    </location>
</feature>
<evidence type="ECO:0000256" key="1">
    <source>
        <dbReference type="SAM" id="MobiDB-lite"/>
    </source>
</evidence>
<dbReference type="EMBL" id="JACHZF010000034">
    <property type="protein sequence ID" value="MBB3332503.1"/>
    <property type="molecule type" value="Genomic_DNA"/>
</dbReference>
<name>A0A7W5K5T3_9GAMM</name>
<proteinExistence type="predicted"/>
<dbReference type="RefSeq" id="WP_183334109.1">
    <property type="nucleotide sequence ID" value="NZ_JACHZF010000034.1"/>
</dbReference>
<keyword evidence="2" id="KW-1133">Transmembrane helix</keyword>
<dbReference type="AlphaFoldDB" id="A0A7W5K5T3"/>
<feature type="transmembrane region" description="Helical" evidence="2">
    <location>
        <begin position="47"/>
        <end position="65"/>
    </location>
</feature>
<comment type="caution">
    <text evidence="3">The sequence shown here is derived from an EMBL/GenBank/DDBJ whole genome shotgun (WGS) entry which is preliminary data.</text>
</comment>
<gene>
    <name evidence="3" type="ORF">BDK63_003397</name>
</gene>
<evidence type="ECO:0000256" key="2">
    <source>
        <dbReference type="SAM" id="Phobius"/>
    </source>
</evidence>
<evidence type="ECO:0000313" key="3">
    <source>
        <dbReference type="EMBL" id="MBB3332503.1"/>
    </source>
</evidence>
<evidence type="ECO:0000313" key="4">
    <source>
        <dbReference type="Proteomes" id="UP000553442"/>
    </source>
</evidence>
<keyword evidence="4" id="KW-1185">Reference proteome</keyword>
<dbReference type="Proteomes" id="UP000553442">
    <property type="component" value="Unassembled WGS sequence"/>
</dbReference>
<keyword evidence="2" id="KW-0812">Transmembrane</keyword>
<sequence length="70" mass="7883">MDTRESQTPEEELQHLKEVRQPEDYEHPEPDETQPEARKPAGSMQRVLPIVIVVLGLLVAAMLIYSGSAQ</sequence>
<feature type="compositionally biased region" description="Basic and acidic residues" evidence="1">
    <location>
        <begin position="1"/>
        <end position="39"/>
    </location>
</feature>
<accession>A0A7W5K5T3</accession>
<protein>
    <submittedName>
        <fullName evidence="3">Uncharacterized protein</fullName>
    </submittedName>
</protein>
<keyword evidence="2" id="KW-0472">Membrane</keyword>